<dbReference type="Proteomes" id="UP000272490">
    <property type="component" value="Unassembled WGS sequence"/>
</dbReference>
<proteinExistence type="predicted"/>
<organism evidence="2 3">
    <name type="scientific">Lachnoanaerobaculum gingivalis</name>
    <dbReference type="NCBI Taxonomy" id="2490855"/>
    <lineage>
        <taxon>Bacteria</taxon>
        <taxon>Bacillati</taxon>
        <taxon>Bacillota</taxon>
        <taxon>Clostridia</taxon>
        <taxon>Lachnospirales</taxon>
        <taxon>Lachnospiraceae</taxon>
        <taxon>Lachnoanaerobaculum</taxon>
    </lineage>
</organism>
<name>A0A3P3R0T3_9FIRM</name>
<protein>
    <recommendedName>
        <fullName evidence="4">DUF5050 domain-containing protein</fullName>
    </recommendedName>
</protein>
<keyword evidence="3" id="KW-1185">Reference proteome</keyword>
<dbReference type="AlphaFoldDB" id="A0A3P3R0T3"/>
<comment type="caution">
    <text evidence="2">The sequence shown here is derived from an EMBL/GenBank/DDBJ whole genome shotgun (WGS) entry which is preliminary data.</text>
</comment>
<evidence type="ECO:0000256" key="1">
    <source>
        <dbReference type="SAM" id="Phobius"/>
    </source>
</evidence>
<accession>A0A3P3R0T3</accession>
<evidence type="ECO:0008006" key="4">
    <source>
        <dbReference type="Google" id="ProtNLM"/>
    </source>
</evidence>
<dbReference type="OrthoDB" id="2066868at2"/>
<keyword evidence="1" id="KW-1133">Transmembrane helix</keyword>
<sequence length="475" mass="56471">MEAFNMKKKWIICISIIAIAYFVLSLCDFMYIPAHKYPNIIRKMFFHDNEKVTVRSIGRVCQTKEGIYFLYRGRLMYMNSVGTEVKEVGLKQIAWIIPDNSNIFFLDNSVYDIYKVNQNNETKPIIKRSGDRIYIDGRYIYNYVYDNNTISKYNLDGKKIYSSKMYYGQLMAGGVGGIIFNDYNMRMLREELSNYGMGVDVPYHYIFDWNRVKYMPKVLYTVHYYKVPSIWDYNNNFRNLEQYDEWAEGWDNKIRENKNKLRNTKNRNMEDYELVSIGLSKQNPDYYRAVDGYIYFYHALELCYRDKNYKNKISFDSTGNFDEKEKTRVEFKAYVYVMFRVDIENIENAGDTSQLEYEILDVPMYPIDTDDEIEVFEVNDNYIYSISNVNNATTKEIKVLVTDIEKGTTRNIYDCRELSDDIYTPGIYCSDDYVFLYQYKIEESTTLRIIRLDKDGSNPILVMDENGEVVMKPIQ</sequence>
<keyword evidence="1" id="KW-0472">Membrane</keyword>
<keyword evidence="1" id="KW-0812">Transmembrane</keyword>
<gene>
    <name evidence="2" type="ORF">EHV10_03550</name>
</gene>
<evidence type="ECO:0000313" key="2">
    <source>
        <dbReference type="EMBL" id="RRJ27082.1"/>
    </source>
</evidence>
<reference evidence="2 3" key="1">
    <citation type="submission" date="2018-11" db="EMBL/GenBank/DDBJ databases">
        <title>Genome sequencing of Lachnoanaerobaculum sp. KCOM 2030 (= ChDC B114).</title>
        <authorList>
            <person name="Kook J.-K."/>
            <person name="Park S.-N."/>
            <person name="Lim Y.K."/>
        </authorList>
    </citation>
    <scope>NUCLEOTIDE SEQUENCE [LARGE SCALE GENOMIC DNA]</scope>
    <source>
        <strain evidence="2 3">KCOM 2030</strain>
    </source>
</reference>
<evidence type="ECO:0000313" key="3">
    <source>
        <dbReference type="Proteomes" id="UP000272490"/>
    </source>
</evidence>
<dbReference type="EMBL" id="RRCO01000001">
    <property type="protein sequence ID" value="RRJ27082.1"/>
    <property type="molecule type" value="Genomic_DNA"/>
</dbReference>
<feature type="transmembrane region" description="Helical" evidence="1">
    <location>
        <begin position="12"/>
        <end position="32"/>
    </location>
</feature>